<dbReference type="Pfam" id="PF06912">
    <property type="entry name" value="DUF1275"/>
    <property type="match status" value="1"/>
</dbReference>
<dbReference type="Proteomes" id="UP000281549">
    <property type="component" value="Unassembled WGS sequence"/>
</dbReference>
<dbReference type="AlphaFoldDB" id="A0A075ANJ0"/>
<evidence type="ECO:0000313" key="4">
    <source>
        <dbReference type="EMBL" id="RKP21811.1"/>
    </source>
</evidence>
<reference evidence="6" key="2">
    <citation type="journal article" date="2018" name="Nat. Microbiol.">
        <title>Leveraging single-cell genomics to expand the fungal tree of life.</title>
        <authorList>
            <person name="Ahrendt S.R."/>
            <person name="Quandt C.A."/>
            <person name="Ciobanu D."/>
            <person name="Clum A."/>
            <person name="Salamov A."/>
            <person name="Andreopoulos B."/>
            <person name="Cheng J.F."/>
            <person name="Woyke T."/>
            <person name="Pelin A."/>
            <person name="Henrissat B."/>
            <person name="Reynolds N.K."/>
            <person name="Benny G.L."/>
            <person name="Smith M.E."/>
            <person name="James T.Y."/>
            <person name="Grigoriev I.V."/>
        </authorList>
    </citation>
    <scope>NUCLEOTIDE SEQUENCE [LARGE SCALE GENOMIC DNA]</scope>
    <source>
        <strain evidence="6">CSF55</strain>
    </source>
</reference>
<keyword evidence="2" id="KW-1133">Transmembrane helix</keyword>
<evidence type="ECO:0000256" key="2">
    <source>
        <dbReference type="SAM" id="Phobius"/>
    </source>
</evidence>
<feature type="transmembrane region" description="Helical" evidence="2">
    <location>
        <begin position="61"/>
        <end position="82"/>
    </location>
</feature>
<keyword evidence="5" id="KW-1185">Reference proteome</keyword>
<reference evidence="3 5" key="1">
    <citation type="journal article" date="2013" name="Curr. Biol.">
        <title>Shared signatures of parasitism and phylogenomics unite Cryptomycota and microsporidia.</title>
        <authorList>
            <person name="James T.Y."/>
            <person name="Pelin A."/>
            <person name="Bonen L."/>
            <person name="Ahrendt S."/>
            <person name="Sain D."/>
            <person name="Corradi N."/>
            <person name="Stajich J.E."/>
        </authorList>
    </citation>
    <scope>NUCLEOTIDE SEQUENCE [LARGE SCALE GENOMIC DNA]</scope>
    <source>
        <strain evidence="3">CSF55</strain>
        <strain evidence="3">CSF55</strain>
    </source>
</reference>
<proteinExistence type="predicted"/>
<evidence type="ECO:0000256" key="1">
    <source>
        <dbReference type="SAM" id="MobiDB-lite"/>
    </source>
</evidence>
<organism evidence="3 5">
    <name type="scientific">Rozella allomycis (strain CSF55)</name>
    <dbReference type="NCBI Taxonomy" id="988480"/>
    <lineage>
        <taxon>Eukaryota</taxon>
        <taxon>Fungi</taxon>
        <taxon>Fungi incertae sedis</taxon>
        <taxon>Cryptomycota</taxon>
        <taxon>Cryptomycota incertae sedis</taxon>
        <taxon>Rozella</taxon>
    </lineage>
</organism>
<reference evidence="4" key="3">
    <citation type="submission" date="2018-08" db="EMBL/GenBank/DDBJ databases">
        <title>Leveraging single-cell genomics to expand the Fungal Tree of Life.</title>
        <authorList>
            <consortium name="DOE Joint Genome Institute"/>
            <person name="Ahrendt S.R."/>
            <person name="Quandt C.A."/>
            <person name="Ciobanu D."/>
            <person name="Clum A."/>
            <person name="Salamov A."/>
            <person name="Andreopoulos B."/>
            <person name="Cheng J.-F."/>
            <person name="Woyke T."/>
            <person name="Pelin A."/>
            <person name="Henrissat B."/>
            <person name="Reynolds N."/>
            <person name="Benny G.L."/>
            <person name="Smith M.E."/>
            <person name="James T.Y."/>
            <person name="Grigoriev I.V."/>
        </authorList>
    </citation>
    <scope>NUCLEOTIDE SEQUENCE</scope>
    <source>
        <strain evidence="4">CSF55</strain>
    </source>
</reference>
<dbReference type="HOGENOM" id="CLU_073333_1_1_1"/>
<evidence type="ECO:0000313" key="6">
    <source>
        <dbReference type="Proteomes" id="UP000281549"/>
    </source>
</evidence>
<accession>A0A075ANJ0</accession>
<feature type="compositionally biased region" description="Polar residues" evidence="1">
    <location>
        <begin position="281"/>
        <end position="297"/>
    </location>
</feature>
<feature type="region of interest" description="Disordered" evidence="1">
    <location>
        <begin position="273"/>
        <end position="297"/>
    </location>
</feature>
<keyword evidence="2" id="KW-0472">Membrane</keyword>
<dbReference type="EMBL" id="KE561226">
    <property type="protein sequence ID" value="EPZ31427.1"/>
    <property type="molecule type" value="Genomic_DNA"/>
</dbReference>
<evidence type="ECO:0000313" key="3">
    <source>
        <dbReference type="EMBL" id="EPZ31427.1"/>
    </source>
</evidence>
<dbReference type="EMBL" id="ML004927">
    <property type="protein sequence ID" value="RKP21811.1"/>
    <property type="molecule type" value="Genomic_DNA"/>
</dbReference>
<dbReference type="OMA" id="DFARTNT"/>
<dbReference type="Proteomes" id="UP000030755">
    <property type="component" value="Unassembled WGS sequence"/>
</dbReference>
<feature type="transmembrane region" description="Helical" evidence="2">
    <location>
        <begin position="9"/>
        <end position="29"/>
    </location>
</feature>
<sequence length="297" mass="32712">MNTFERKEFAIVVTGGSILSFVAGMINSISLSSFLSVPVTHVTGTVTNIGIDFARTNTSKLASHFGLICSFWIGSLTSGLIVQDGAGNFKLARSYGWVMITETFSILLGYLVLHNGSILGQFLLAFSSGLQNAMASVYSGAVLRTTHMTGILTDLGTLTAQIIFKRGKAKDNWKFGVFIPLFLGYILGATIGCISYDRIGLHTLWIPAFLLGCTGTYYLTSHFVGDAINYFSELENQERMLQIQKEANEKVEIIQDFLLKVDDKAKKVDKLYKDSNEDENYSPQAQNIKYTSIPTTE</sequence>
<evidence type="ECO:0000313" key="5">
    <source>
        <dbReference type="Proteomes" id="UP000030755"/>
    </source>
</evidence>
<dbReference type="PANTHER" id="PTHR37314:SF4">
    <property type="entry name" value="UPF0700 TRANSMEMBRANE PROTEIN YOAK"/>
    <property type="match status" value="1"/>
</dbReference>
<dbReference type="PANTHER" id="PTHR37314">
    <property type="entry name" value="SLR0142 PROTEIN"/>
    <property type="match status" value="1"/>
</dbReference>
<feature type="transmembrane region" description="Helical" evidence="2">
    <location>
        <begin position="202"/>
        <end position="220"/>
    </location>
</feature>
<keyword evidence="2" id="KW-0812">Transmembrane</keyword>
<gene>
    <name evidence="3" type="ORF">O9G_003149</name>
    <name evidence="4" type="ORF">ROZALSC1DRAFT_26806</name>
</gene>
<dbReference type="OrthoDB" id="5591616at2759"/>
<feature type="transmembrane region" description="Helical" evidence="2">
    <location>
        <begin position="175"/>
        <end position="196"/>
    </location>
</feature>
<dbReference type="InterPro" id="IPR010699">
    <property type="entry name" value="DUF1275"/>
</dbReference>
<protein>
    <submittedName>
        <fullName evidence="4">DUF1275-domain-containing protein</fullName>
    </submittedName>
</protein>
<name>A0A075ANJ0_ROZAC</name>